<dbReference type="Proteomes" id="UP001500552">
    <property type="component" value="Unassembled WGS sequence"/>
</dbReference>
<dbReference type="InterPro" id="IPR028994">
    <property type="entry name" value="Integrin_alpha_N"/>
</dbReference>
<evidence type="ECO:0000313" key="4">
    <source>
        <dbReference type="EMBL" id="GAA4441189.1"/>
    </source>
</evidence>
<reference evidence="5" key="1">
    <citation type="journal article" date="2019" name="Int. J. Syst. Evol. Microbiol.">
        <title>The Global Catalogue of Microorganisms (GCM) 10K type strain sequencing project: providing services to taxonomists for standard genome sequencing and annotation.</title>
        <authorList>
            <consortium name="The Broad Institute Genomics Platform"/>
            <consortium name="The Broad Institute Genome Sequencing Center for Infectious Disease"/>
            <person name="Wu L."/>
            <person name="Ma J."/>
        </authorList>
    </citation>
    <scope>NUCLEOTIDE SEQUENCE [LARGE SCALE GENOMIC DNA]</scope>
    <source>
        <strain evidence="5">JCM 17926</strain>
    </source>
</reference>
<protein>
    <submittedName>
        <fullName evidence="4">VCBS repeat-containing protein</fullName>
    </submittedName>
</protein>
<dbReference type="EMBL" id="BAABHC010000029">
    <property type="protein sequence ID" value="GAA4441189.1"/>
    <property type="molecule type" value="Genomic_DNA"/>
</dbReference>
<feature type="signal peptide" evidence="2">
    <location>
        <begin position="1"/>
        <end position="26"/>
    </location>
</feature>
<accession>A0ABP8M1T9</accession>
<proteinExistence type="predicted"/>
<feature type="domain" description="ASPIC/UnbV" evidence="3">
    <location>
        <begin position="547"/>
        <end position="614"/>
    </location>
</feature>
<keyword evidence="1 2" id="KW-0732">Signal</keyword>
<dbReference type="Pfam" id="PF13517">
    <property type="entry name" value="FG-GAP_3"/>
    <property type="match status" value="6"/>
</dbReference>
<dbReference type="InterPro" id="IPR027039">
    <property type="entry name" value="Crtac1"/>
</dbReference>
<gene>
    <name evidence="4" type="ORF">GCM10023188_39420</name>
</gene>
<dbReference type="InterPro" id="IPR011519">
    <property type="entry name" value="UnbV_ASPIC"/>
</dbReference>
<dbReference type="PANTHER" id="PTHR16026">
    <property type="entry name" value="CARTILAGE ACIDIC PROTEIN 1"/>
    <property type="match status" value="1"/>
</dbReference>
<evidence type="ECO:0000313" key="5">
    <source>
        <dbReference type="Proteomes" id="UP001500552"/>
    </source>
</evidence>
<dbReference type="PANTHER" id="PTHR16026:SF0">
    <property type="entry name" value="CARTILAGE ACIDIC PROTEIN 1"/>
    <property type="match status" value="1"/>
</dbReference>
<comment type="caution">
    <text evidence="4">The sequence shown here is derived from an EMBL/GenBank/DDBJ whole genome shotgun (WGS) entry which is preliminary data.</text>
</comment>
<evidence type="ECO:0000256" key="1">
    <source>
        <dbReference type="ARBA" id="ARBA00022729"/>
    </source>
</evidence>
<keyword evidence="5" id="KW-1185">Reference proteome</keyword>
<sequence length="1131" mass="124234">MCLPLQKITILLVSALAVLVSCRESAAVEDKPGEAAAPALFTLLSPEQTQVKFTNTLTETPYTNVLMYEYFYNGGGVAVGDLNNDGLEDLYFTANMASNALYLNKGNMQFEDITAASGAAGRGGPWKMGVTMADVNADGLLDIYVCYSGNLKEERLINQLYINEGPDAQGVPHFTDKTSAYGLDVPSNSTQGIFFDHDRDSDLDLLLLNHNPTPLPPVDAVSIAEMLKTENPLYGIRLLRNDLKSAGEPHFKDITKEAGIQSTPLTYGLGAGVSDINKDGWPDIYISSDYIAPDYLYLNNGDGTFTDQLQNSLGHTGHFGMGTDVADINNDGLPDILALDMLPEDNKRQKLLFAPDNYERFDLNVKSGLYYQYMRNMLHVSNGNGTFSEVGQLAGISNTDWSWAPLFADLDNDGWKDIYITNGFLRDFSNQDFIKYMQDYIGRKQGNLQDKDILALVHDMPSSNVVNYVFRNNGDLSFSKMNTAWGMPEPSNSNGAAYADLDSDGDLDLVVNNINKPAYIYRNEANTQRKHHYLSVRLSGVGGNTQGLGAKVWLYTNGKQQYLEQMPARGYQSSVSAVMHFGLGEEATIDSLRVAWPAGKQQVLVHVKPDQVLTLEEKNAVASPPSTGKQSPLFTEVAAPIEFQHPKNSLNDFKRQPLMVSPMSFSGPVMAKGDLNGDGLEDLYIGGGSGEPGAIYLQQRNGKFTRKPQPAFEKDSNAEVTDAAFFDANGDGFTDLYLASGGYHNYLPTDPLLQDRLYMGDGKGGLQKSENALPKMLTSTSCVRITDLNGDGAPDLFLGGRVVPGRYPETPKSYLLLNDGQGRFRDATASLAPGLQQLGMVTDAAWLDLNGDKMQELVLVGEWMPVTVFARKNGKFRNSTKEYFDKAYSGWWNKLQVADFNGDGRQDLVIGNQGTNTQCKASDREPAEMYFKDFDANGAVDPMLCFYIQGKSYPYVTRDELLDQMSVMRTRFPDYKSYADAAITDIFSAEELADAGHLKANYLKTAYFESGSDGKFHEKPLPVQVQYAPVFTITPLDYDADGKQDLLLCGNVNQARLRFGKSDANYGVLLKGDGKGNFTYIPQHRSGFALWGDVRSVVPVGNTLLFGINQQEVKAYKAPAPQGGLATAARP</sequence>
<name>A0ABP8M1T9_9BACT</name>
<feature type="chain" id="PRO_5047324465" evidence="2">
    <location>
        <begin position="27"/>
        <end position="1131"/>
    </location>
</feature>
<dbReference type="RefSeq" id="WP_425568655.1">
    <property type="nucleotide sequence ID" value="NZ_BAABHC010000029.1"/>
</dbReference>
<dbReference type="SUPFAM" id="SSF69318">
    <property type="entry name" value="Integrin alpha N-terminal domain"/>
    <property type="match status" value="2"/>
</dbReference>
<evidence type="ECO:0000256" key="2">
    <source>
        <dbReference type="SAM" id="SignalP"/>
    </source>
</evidence>
<dbReference type="InterPro" id="IPR013517">
    <property type="entry name" value="FG-GAP"/>
</dbReference>
<dbReference type="PROSITE" id="PS51257">
    <property type="entry name" value="PROKAR_LIPOPROTEIN"/>
    <property type="match status" value="1"/>
</dbReference>
<dbReference type="Gene3D" id="2.130.10.130">
    <property type="entry name" value="Integrin alpha, N-terminal"/>
    <property type="match status" value="5"/>
</dbReference>
<dbReference type="Pfam" id="PF07593">
    <property type="entry name" value="UnbV_ASPIC"/>
    <property type="match status" value="1"/>
</dbReference>
<organism evidence="4 5">
    <name type="scientific">Pontibacter saemangeumensis</name>
    <dbReference type="NCBI Taxonomy" id="1084525"/>
    <lineage>
        <taxon>Bacteria</taxon>
        <taxon>Pseudomonadati</taxon>
        <taxon>Bacteroidota</taxon>
        <taxon>Cytophagia</taxon>
        <taxon>Cytophagales</taxon>
        <taxon>Hymenobacteraceae</taxon>
        <taxon>Pontibacter</taxon>
    </lineage>
</organism>
<evidence type="ECO:0000259" key="3">
    <source>
        <dbReference type="Pfam" id="PF07593"/>
    </source>
</evidence>